<feature type="region of interest" description="Disordered" evidence="1">
    <location>
        <begin position="1"/>
        <end position="47"/>
    </location>
</feature>
<evidence type="ECO:0000313" key="3">
    <source>
        <dbReference type="Proteomes" id="UP001187343"/>
    </source>
</evidence>
<feature type="region of interest" description="Disordered" evidence="1">
    <location>
        <begin position="65"/>
        <end position="92"/>
    </location>
</feature>
<dbReference type="EMBL" id="JAUYZG010000018">
    <property type="protein sequence ID" value="KAK2881391.1"/>
    <property type="molecule type" value="Genomic_DNA"/>
</dbReference>
<evidence type="ECO:0000313" key="2">
    <source>
        <dbReference type="EMBL" id="KAK2881391.1"/>
    </source>
</evidence>
<name>A0AA88PGQ7_9TELE</name>
<comment type="caution">
    <text evidence="2">The sequence shown here is derived from an EMBL/GenBank/DDBJ whole genome shotgun (WGS) entry which is preliminary data.</text>
</comment>
<feature type="compositionally biased region" description="Polar residues" evidence="1">
    <location>
        <begin position="65"/>
        <end position="74"/>
    </location>
</feature>
<reference evidence="2" key="1">
    <citation type="submission" date="2023-08" db="EMBL/GenBank/DDBJ databases">
        <title>Chromosome-level Genome Assembly of mud carp (Cirrhinus molitorella).</title>
        <authorList>
            <person name="Liu H."/>
        </authorList>
    </citation>
    <scope>NUCLEOTIDE SEQUENCE</scope>
    <source>
        <strain evidence="2">Prfri</strain>
        <tissue evidence="2">Muscle</tissue>
    </source>
</reference>
<feature type="compositionally biased region" description="Polar residues" evidence="1">
    <location>
        <begin position="12"/>
        <end position="27"/>
    </location>
</feature>
<accession>A0AA88PGQ7</accession>
<protein>
    <submittedName>
        <fullName evidence="2">Uncharacterized protein</fullName>
    </submittedName>
</protein>
<proteinExistence type="predicted"/>
<gene>
    <name evidence="2" type="ORF">Q8A67_018659</name>
</gene>
<sequence>MKSRKSKKPTRPTITPTFENPSQTQLPPTIPFLPGPSSNMRPSRRMKGRQKNIVFPAIGNAVNSVTRGSGTGNPLPSVPGIPAAPKGDQHGKTMCSDAGTFLSATDRARLFGINKWY</sequence>
<feature type="compositionally biased region" description="Basic residues" evidence="1">
    <location>
        <begin position="1"/>
        <end position="10"/>
    </location>
</feature>
<organism evidence="2 3">
    <name type="scientific">Cirrhinus molitorella</name>
    <name type="common">mud carp</name>
    <dbReference type="NCBI Taxonomy" id="172907"/>
    <lineage>
        <taxon>Eukaryota</taxon>
        <taxon>Metazoa</taxon>
        <taxon>Chordata</taxon>
        <taxon>Craniata</taxon>
        <taxon>Vertebrata</taxon>
        <taxon>Euteleostomi</taxon>
        <taxon>Actinopterygii</taxon>
        <taxon>Neopterygii</taxon>
        <taxon>Teleostei</taxon>
        <taxon>Ostariophysi</taxon>
        <taxon>Cypriniformes</taxon>
        <taxon>Cyprinidae</taxon>
        <taxon>Labeoninae</taxon>
        <taxon>Labeonini</taxon>
        <taxon>Cirrhinus</taxon>
    </lineage>
</organism>
<dbReference type="AlphaFoldDB" id="A0AA88PGQ7"/>
<keyword evidence="3" id="KW-1185">Reference proteome</keyword>
<evidence type="ECO:0000256" key="1">
    <source>
        <dbReference type="SAM" id="MobiDB-lite"/>
    </source>
</evidence>
<dbReference type="Proteomes" id="UP001187343">
    <property type="component" value="Unassembled WGS sequence"/>
</dbReference>